<dbReference type="Proteomes" id="UP000008953">
    <property type="component" value="Chromosome"/>
</dbReference>
<reference evidence="1 2" key="1">
    <citation type="submission" date="2010-03" db="EMBL/GenBank/DDBJ databases">
        <title>The genome sequence of Roseburia intestinalis XB6B4.</title>
        <authorList>
            <consortium name="metaHIT consortium -- http://www.metahit.eu/"/>
            <person name="Pajon A."/>
            <person name="Turner K."/>
            <person name="Parkhill J."/>
            <person name="Bernalier A."/>
        </authorList>
    </citation>
    <scope>NUCLEOTIDE SEQUENCE [LARGE SCALE GENOMIC DNA]</scope>
    <source>
        <strain evidence="1 2">XB6B4</strain>
    </source>
</reference>
<evidence type="ECO:0000313" key="1">
    <source>
        <dbReference type="EMBL" id="CBL12561.1"/>
    </source>
</evidence>
<dbReference type="AlphaFoldDB" id="D4KYX1"/>
<protein>
    <submittedName>
        <fullName evidence="1">Uncharacterized protein</fullName>
    </submittedName>
</protein>
<dbReference type="HOGENOM" id="CLU_3430871_0_0_9"/>
<accession>D4KYX1</accession>
<dbReference type="EMBL" id="FP929050">
    <property type="protein sequence ID" value="CBL12561.1"/>
    <property type="molecule type" value="Genomic_DNA"/>
</dbReference>
<evidence type="ECO:0000313" key="2">
    <source>
        <dbReference type="Proteomes" id="UP000008953"/>
    </source>
</evidence>
<dbReference type="KEGG" id="rix:RO1_20220"/>
<sequence>MQQQWENHCDPADYPSAK</sequence>
<proteinExistence type="predicted"/>
<name>D4KYX1_9FIRM</name>
<reference evidence="1 2" key="2">
    <citation type="submission" date="2010-03" db="EMBL/GenBank/DDBJ databases">
        <authorList>
            <person name="Pajon A."/>
        </authorList>
    </citation>
    <scope>NUCLEOTIDE SEQUENCE [LARGE SCALE GENOMIC DNA]</scope>
    <source>
        <strain evidence="1 2">XB6B4</strain>
    </source>
</reference>
<gene>
    <name evidence="1" type="ORF">RO1_20220</name>
</gene>
<organism evidence="1 2">
    <name type="scientific">Roseburia intestinalis XB6B4</name>
    <dbReference type="NCBI Taxonomy" id="718255"/>
    <lineage>
        <taxon>Bacteria</taxon>
        <taxon>Bacillati</taxon>
        <taxon>Bacillota</taxon>
        <taxon>Clostridia</taxon>
        <taxon>Lachnospirales</taxon>
        <taxon>Lachnospiraceae</taxon>
        <taxon>Roseburia</taxon>
    </lineage>
</organism>